<evidence type="ECO:0000256" key="5">
    <source>
        <dbReference type="ARBA" id="ARBA00022975"/>
    </source>
</evidence>
<evidence type="ECO:0000256" key="3">
    <source>
        <dbReference type="ARBA" id="ARBA00022676"/>
    </source>
</evidence>
<evidence type="ECO:0000313" key="9">
    <source>
        <dbReference type="Proteomes" id="UP000230273"/>
    </source>
</evidence>
<dbReference type="Gene3D" id="3.40.50.2020">
    <property type="match status" value="1"/>
</dbReference>
<comment type="subunit">
    <text evidence="6">Homodimer.</text>
</comment>
<dbReference type="GO" id="GO:0004588">
    <property type="term" value="F:orotate phosphoribosyltransferase activity"/>
    <property type="evidence" value="ECO:0007669"/>
    <property type="project" value="UniProtKB-UniRule"/>
</dbReference>
<dbReference type="InterPro" id="IPR029057">
    <property type="entry name" value="PRTase-like"/>
</dbReference>
<keyword evidence="6" id="KW-0460">Magnesium</keyword>
<feature type="binding site" evidence="6">
    <location>
        <position position="160"/>
    </location>
    <ligand>
        <name>orotate</name>
        <dbReference type="ChEBI" id="CHEBI:30839"/>
    </ligand>
</feature>
<dbReference type="Proteomes" id="UP000230273">
    <property type="component" value="Unassembled WGS sequence"/>
</dbReference>
<evidence type="ECO:0000313" key="8">
    <source>
        <dbReference type="EMBL" id="PIP23460.1"/>
    </source>
</evidence>
<evidence type="ECO:0000256" key="6">
    <source>
        <dbReference type="HAMAP-Rule" id="MF_01208"/>
    </source>
</evidence>
<evidence type="ECO:0000256" key="2">
    <source>
        <dbReference type="ARBA" id="ARBA00011971"/>
    </source>
</evidence>
<dbReference type="GO" id="GO:0044205">
    <property type="term" value="P:'de novo' UMP biosynthetic process"/>
    <property type="evidence" value="ECO:0007669"/>
    <property type="project" value="UniProtKB-UniRule"/>
</dbReference>
<comment type="similarity">
    <text evidence="6">Belongs to the purine/pyrimidine phosphoribosyltransferase family. PyrE subfamily.</text>
</comment>
<evidence type="ECO:0000256" key="4">
    <source>
        <dbReference type="ARBA" id="ARBA00022679"/>
    </source>
</evidence>
<dbReference type="AlphaFoldDB" id="A0A2G9YW70"/>
<evidence type="ECO:0000259" key="7">
    <source>
        <dbReference type="Pfam" id="PF00156"/>
    </source>
</evidence>
<dbReference type="EC" id="2.4.2.10" evidence="2 6"/>
<keyword evidence="3 6" id="KW-0328">Glycosyltransferase</keyword>
<comment type="function">
    <text evidence="6">Catalyzes the transfer of a ribosyl phosphate group from 5-phosphoribose 1-diphosphate to orotate, leading to the formation of orotidine monophosphate (OMP).</text>
</comment>
<comment type="catalytic activity">
    <reaction evidence="6">
        <text>orotidine 5'-phosphate + diphosphate = orotate + 5-phospho-alpha-D-ribose 1-diphosphate</text>
        <dbReference type="Rhea" id="RHEA:10380"/>
        <dbReference type="ChEBI" id="CHEBI:30839"/>
        <dbReference type="ChEBI" id="CHEBI:33019"/>
        <dbReference type="ChEBI" id="CHEBI:57538"/>
        <dbReference type="ChEBI" id="CHEBI:58017"/>
        <dbReference type="EC" id="2.4.2.10"/>
    </reaction>
</comment>
<comment type="cofactor">
    <cofactor evidence="6">
        <name>Mg(2+)</name>
        <dbReference type="ChEBI" id="CHEBI:18420"/>
    </cofactor>
</comment>
<keyword evidence="5 6" id="KW-0665">Pyrimidine biosynthesis</keyword>
<proteinExistence type="inferred from homology"/>
<feature type="binding site" evidence="6">
    <location>
        <position position="132"/>
    </location>
    <ligand>
        <name>orotate</name>
        <dbReference type="ChEBI" id="CHEBI:30839"/>
    </ligand>
</feature>
<comment type="caution">
    <text evidence="6">Lacks conserved residue(s) required for the propagation of feature annotation.</text>
</comment>
<dbReference type="PANTHER" id="PTHR19278:SF9">
    <property type="entry name" value="URIDINE 5'-MONOPHOSPHATE SYNTHASE"/>
    <property type="match status" value="1"/>
</dbReference>
<organism evidence="8 9">
    <name type="scientific">Candidatus Nealsonbacteria bacterium CG23_combo_of_CG06-09_8_20_14_all_38_19</name>
    <dbReference type="NCBI Taxonomy" id="1974721"/>
    <lineage>
        <taxon>Bacteria</taxon>
        <taxon>Candidatus Nealsoniibacteriota</taxon>
    </lineage>
</organism>
<name>A0A2G9YW70_9BACT</name>
<dbReference type="CDD" id="cd06223">
    <property type="entry name" value="PRTases_typeI"/>
    <property type="match status" value="1"/>
</dbReference>
<reference evidence="8 9" key="1">
    <citation type="submission" date="2017-09" db="EMBL/GenBank/DDBJ databases">
        <title>Depth-based differentiation of microbial function through sediment-hosted aquifers and enrichment of novel symbionts in the deep terrestrial subsurface.</title>
        <authorList>
            <person name="Probst A.J."/>
            <person name="Ladd B."/>
            <person name="Jarett J.K."/>
            <person name="Geller-Mcgrath D.E."/>
            <person name="Sieber C.M."/>
            <person name="Emerson J.B."/>
            <person name="Anantharaman K."/>
            <person name="Thomas B.C."/>
            <person name="Malmstrom R."/>
            <person name="Stieglmeier M."/>
            <person name="Klingl A."/>
            <person name="Woyke T."/>
            <person name="Ryan C.M."/>
            <person name="Banfield J.F."/>
        </authorList>
    </citation>
    <scope>NUCLEOTIDE SEQUENCE [LARGE SCALE GENOMIC DNA]</scope>
    <source>
        <strain evidence="8">CG23_combo_of_CG06-09_8_20_14_all_38_19</strain>
    </source>
</reference>
<dbReference type="InterPro" id="IPR000836">
    <property type="entry name" value="PRTase_dom"/>
</dbReference>
<feature type="binding site" description="in other chain" evidence="6">
    <location>
        <begin position="128"/>
        <end position="136"/>
    </location>
    <ligand>
        <name>5-phospho-alpha-D-ribose 1-diphosphate</name>
        <dbReference type="ChEBI" id="CHEBI:58017"/>
        <note>ligand shared between dimeric partners</note>
    </ligand>
</feature>
<dbReference type="Pfam" id="PF00156">
    <property type="entry name" value="Pribosyltran"/>
    <property type="match status" value="1"/>
</dbReference>
<gene>
    <name evidence="6" type="primary">pyrE</name>
    <name evidence="8" type="ORF">COX36_03220</name>
</gene>
<dbReference type="GO" id="GO:0019856">
    <property type="term" value="P:pyrimidine nucleobase biosynthetic process"/>
    <property type="evidence" value="ECO:0007669"/>
    <property type="project" value="TreeGrafter"/>
</dbReference>
<dbReference type="GO" id="GO:0000287">
    <property type="term" value="F:magnesium ion binding"/>
    <property type="evidence" value="ECO:0007669"/>
    <property type="project" value="UniProtKB-UniRule"/>
</dbReference>
<protein>
    <recommendedName>
        <fullName evidence="2 6">Orotate phosphoribosyltransferase</fullName>
        <shortName evidence="6">OPRT</shortName>
        <shortName evidence="6">OPRTase</shortName>
        <ecNumber evidence="2 6">2.4.2.10</ecNumber>
    </recommendedName>
</protein>
<sequence>MTEREVLEILSKVGAVITDSHIVYTSGKHGTAYVNKDAVYPHTKETSDLCRAIAEQFADDGADDGVEVVIAPAIGGVILSQWTAHHLSEITGREVLGVYAEKVESGDAFVIKRGYDKLVAGKDVLVVEDVLTTGGSAKKVVEATRALGGNIVGLGVLCNRGGITPQDVADPPKLFALVNVKLDAWDEAGCPLCAQNVPINTDVGKGREFLARKRAN</sequence>
<accession>A0A2G9YW70</accession>
<comment type="pathway">
    <text evidence="1 6">Pyrimidine metabolism; UMP biosynthesis via de novo pathway; UMP from orotate: step 1/2.</text>
</comment>
<keyword evidence="4 6" id="KW-0808">Transferase</keyword>
<feature type="binding site" description="in other chain" evidence="6">
    <location>
        <position position="102"/>
    </location>
    <ligand>
        <name>5-phospho-alpha-D-ribose 1-diphosphate</name>
        <dbReference type="ChEBI" id="CHEBI:58017"/>
        <note>ligand shared between dimeric partners</note>
    </ligand>
</feature>
<comment type="caution">
    <text evidence="8">The sequence shown here is derived from an EMBL/GenBank/DDBJ whole genome shotgun (WGS) entry which is preliminary data.</text>
</comment>
<dbReference type="UniPathway" id="UPA00070">
    <property type="reaction ID" value="UER00119"/>
</dbReference>
<dbReference type="InterPro" id="IPR023031">
    <property type="entry name" value="OPRT"/>
</dbReference>
<dbReference type="PANTHER" id="PTHR19278">
    <property type="entry name" value="OROTATE PHOSPHORIBOSYLTRANSFERASE"/>
    <property type="match status" value="1"/>
</dbReference>
<evidence type="ECO:0000256" key="1">
    <source>
        <dbReference type="ARBA" id="ARBA00004889"/>
    </source>
</evidence>
<dbReference type="SUPFAM" id="SSF53271">
    <property type="entry name" value="PRTase-like"/>
    <property type="match status" value="1"/>
</dbReference>
<dbReference type="EMBL" id="PCRP01000052">
    <property type="protein sequence ID" value="PIP23460.1"/>
    <property type="molecule type" value="Genomic_DNA"/>
</dbReference>
<dbReference type="HAMAP" id="MF_01208">
    <property type="entry name" value="PyrE"/>
    <property type="match status" value="1"/>
</dbReference>
<feature type="domain" description="Phosphoribosyltransferase" evidence="7">
    <location>
        <begin position="46"/>
        <end position="177"/>
    </location>
</feature>